<dbReference type="VEuPathDB" id="CryptoDB:Cvel_5558"/>
<accession>A0A0G4H2A1</accession>
<dbReference type="InterPro" id="IPR029069">
    <property type="entry name" value="HotDog_dom_sf"/>
</dbReference>
<proteinExistence type="predicted"/>
<dbReference type="EMBL" id="CDMZ01001787">
    <property type="protein sequence ID" value="CEM37555.1"/>
    <property type="molecule type" value="Genomic_DNA"/>
</dbReference>
<gene>
    <name evidence="1" type="ORF">Cvel_5558</name>
</gene>
<protein>
    <submittedName>
        <fullName evidence="1">Uncharacterized protein</fullName>
    </submittedName>
</protein>
<evidence type="ECO:0000313" key="1">
    <source>
        <dbReference type="EMBL" id="CEM37555.1"/>
    </source>
</evidence>
<dbReference type="AlphaFoldDB" id="A0A0G4H2A1"/>
<organism evidence="1">
    <name type="scientific">Chromera velia CCMP2878</name>
    <dbReference type="NCBI Taxonomy" id="1169474"/>
    <lineage>
        <taxon>Eukaryota</taxon>
        <taxon>Sar</taxon>
        <taxon>Alveolata</taxon>
        <taxon>Colpodellida</taxon>
        <taxon>Chromeraceae</taxon>
        <taxon>Chromera</taxon>
    </lineage>
</organism>
<dbReference type="SUPFAM" id="SSF54637">
    <property type="entry name" value="Thioesterase/thiol ester dehydrase-isomerase"/>
    <property type="match status" value="1"/>
</dbReference>
<sequence length="382" mass="42386">MALNKDGIIVFGADPKFAIGEYATVDVQLRFGDYDRNGVVPISILMNLAAECRVVSFVGGPQETLKDPNDPLSALMVKSQHVKLRRRVDSRLLKEFGAWPVFVRIEQRLVSVGTSSVHFFMQFWLSSGSPVPQENAESIRLRRATANCAPLLIAEGTVSLVHTRRGKPSPLTPRVRGSESRLRKVAETDERLAEFLEKGRAALKVKGGEGEIATSAFRGLANSEEAAGVHRRKVILRPSEIDVNQHVTHWAYARLFEDAVAAIVPEVVRGRSFISSLHVEYVRELTPEREWLESPEIWMMEEDSGWGSGVSQMRAFGVEIRSAQMGGGILGEQLQKSDGGNGGILFCRGRVVVVEAYKQPEEADEHVKQIDKKEIGKYPSRL</sequence>
<reference evidence="1" key="1">
    <citation type="submission" date="2014-11" db="EMBL/GenBank/DDBJ databases">
        <authorList>
            <person name="Otto D Thomas"/>
            <person name="Naeem Raeece"/>
        </authorList>
    </citation>
    <scope>NUCLEOTIDE SEQUENCE</scope>
</reference>
<name>A0A0G4H2A1_9ALVE</name>
<dbReference type="Gene3D" id="3.10.129.10">
    <property type="entry name" value="Hotdog Thioesterase"/>
    <property type="match status" value="2"/>
</dbReference>